<dbReference type="InterPro" id="IPR046431">
    <property type="entry name" value="FAF_dom"/>
</dbReference>
<proteinExistence type="inferred from homology"/>
<evidence type="ECO:0000256" key="2">
    <source>
        <dbReference type="SAM" id="MobiDB-lite"/>
    </source>
</evidence>
<reference evidence="4 5" key="1">
    <citation type="submission" date="2024-02" db="EMBL/GenBank/DDBJ databases">
        <authorList>
            <person name="Vignale AGUSTIN F."/>
            <person name="Sosa J E."/>
            <person name="Modenutti C."/>
        </authorList>
    </citation>
    <scope>NUCLEOTIDE SEQUENCE [LARGE SCALE GENOMIC DNA]</scope>
</reference>
<gene>
    <name evidence="4" type="ORF">ILEXP_LOCUS4214</name>
</gene>
<dbReference type="PANTHER" id="PTHR33155:SF4">
    <property type="entry name" value="PROTEIN FANTASTIC FOUR 3"/>
    <property type="match status" value="1"/>
</dbReference>
<comment type="similarity">
    <text evidence="1">Belongs to the fantastic four family.</text>
</comment>
<dbReference type="EMBL" id="CAUOFW020000807">
    <property type="protein sequence ID" value="CAK9137191.1"/>
    <property type="molecule type" value="Genomic_DNA"/>
</dbReference>
<dbReference type="Pfam" id="PF11250">
    <property type="entry name" value="FAF"/>
    <property type="match status" value="1"/>
</dbReference>
<feature type="compositionally biased region" description="Acidic residues" evidence="2">
    <location>
        <begin position="217"/>
        <end position="246"/>
    </location>
</feature>
<feature type="domain" description="FAF" evidence="3">
    <location>
        <begin position="156"/>
        <end position="208"/>
    </location>
</feature>
<evidence type="ECO:0000256" key="1">
    <source>
        <dbReference type="ARBA" id="ARBA00008690"/>
    </source>
</evidence>
<evidence type="ECO:0000313" key="5">
    <source>
        <dbReference type="Proteomes" id="UP001642360"/>
    </source>
</evidence>
<dbReference type="InterPro" id="IPR021410">
    <property type="entry name" value="FAF"/>
</dbReference>
<evidence type="ECO:0000259" key="3">
    <source>
        <dbReference type="Pfam" id="PF11250"/>
    </source>
</evidence>
<evidence type="ECO:0000313" key="4">
    <source>
        <dbReference type="EMBL" id="CAK9137191.1"/>
    </source>
</evidence>
<keyword evidence="5" id="KW-1185">Reference proteome</keyword>
<dbReference type="AlphaFoldDB" id="A0ABC8QWR7"/>
<comment type="caution">
    <text evidence="4">The sequence shown here is derived from an EMBL/GenBank/DDBJ whole genome shotgun (WGS) entry which is preliminary data.</text>
</comment>
<organism evidence="4 5">
    <name type="scientific">Ilex paraguariensis</name>
    <name type="common">yerba mate</name>
    <dbReference type="NCBI Taxonomy" id="185542"/>
    <lineage>
        <taxon>Eukaryota</taxon>
        <taxon>Viridiplantae</taxon>
        <taxon>Streptophyta</taxon>
        <taxon>Embryophyta</taxon>
        <taxon>Tracheophyta</taxon>
        <taxon>Spermatophyta</taxon>
        <taxon>Magnoliopsida</taxon>
        <taxon>eudicotyledons</taxon>
        <taxon>Gunneridae</taxon>
        <taxon>Pentapetalae</taxon>
        <taxon>asterids</taxon>
        <taxon>campanulids</taxon>
        <taxon>Aquifoliales</taxon>
        <taxon>Aquifoliaceae</taxon>
        <taxon>Ilex</taxon>
    </lineage>
</organism>
<feature type="region of interest" description="Disordered" evidence="2">
    <location>
        <begin position="215"/>
        <end position="250"/>
    </location>
</feature>
<accession>A0ABC8QWR7</accession>
<dbReference type="Proteomes" id="UP001642360">
    <property type="component" value="Unassembled WGS sequence"/>
</dbReference>
<name>A0ABC8QWR7_9AQUA</name>
<sequence length="364" mass="41514">MSTIVCQGVQSCLDTQLVETRILRLTFSAPKSIEFGMETREKCHYEDTHKKATTHLDNGGWSFLQSLSNISQTHKEETSEKSPYVHPLAKLSSSSSRLTQKSLELCTENLGCETGTDISESTIFSSSSYTNSESSPPREIKNWVKKMEPRKVNSGNFPPPLTTIRGSNSLQVRPHREGGRLIIKAVESPSTHSYFQAERSNGRFRLSFLKDCGSNSDLEETDGENEEGNEDDDLEEIENEADEREEDREQFSIRDTIHCRVRELSNVSRFTPEENVFVTPLHEENVSTTRTHHRIIENQDDEEKYGQEDEEERSVYMGKDMHDNSFDVGVEMGMEKFQSPSRCKESGHGNKRLCNWEPLWVATS</sequence>
<protein>
    <recommendedName>
        <fullName evidence="3">FAF domain-containing protein</fullName>
    </recommendedName>
</protein>
<dbReference type="PANTHER" id="PTHR33155">
    <property type="entry name" value="FANTASTIC FOUR-LIKE PROTEIN (DUF3049)"/>
    <property type="match status" value="1"/>
</dbReference>